<evidence type="ECO:0000313" key="2">
    <source>
        <dbReference type="EMBL" id="QJA89812.1"/>
    </source>
</evidence>
<dbReference type="AlphaFoldDB" id="A0A6M3JL66"/>
<protein>
    <submittedName>
        <fullName evidence="1">Uncharacterized protein</fullName>
    </submittedName>
</protein>
<dbReference type="EMBL" id="MT141737">
    <property type="protein sequence ID" value="QJA69801.1"/>
    <property type="molecule type" value="Genomic_DNA"/>
</dbReference>
<dbReference type="EMBL" id="MT142871">
    <property type="protein sequence ID" value="QJA89812.1"/>
    <property type="molecule type" value="Genomic_DNA"/>
</dbReference>
<gene>
    <name evidence="1" type="ORF">MM415A04273_0007</name>
    <name evidence="2" type="ORF">MM415B02492_0005</name>
</gene>
<evidence type="ECO:0000313" key="1">
    <source>
        <dbReference type="EMBL" id="QJA69801.1"/>
    </source>
</evidence>
<organism evidence="1">
    <name type="scientific">viral metagenome</name>
    <dbReference type="NCBI Taxonomy" id="1070528"/>
    <lineage>
        <taxon>unclassified sequences</taxon>
        <taxon>metagenomes</taxon>
        <taxon>organismal metagenomes</taxon>
    </lineage>
</organism>
<proteinExistence type="predicted"/>
<sequence length="106" mass="11699">MDKATKIVQRKMSALYTNMGTRNNYLMVKALRDEGSLPELDKILSPLSDKDCQDAKDLFLLDCPTSLLAYRPCGCGGFRFNEFPDGKQVCTTCGSLRGVKGIDGIK</sequence>
<accession>A0A6M3JL66</accession>
<name>A0A6M3JL66_9ZZZZ</name>
<reference evidence="1" key="1">
    <citation type="submission" date="2020-03" db="EMBL/GenBank/DDBJ databases">
        <title>The deep terrestrial virosphere.</title>
        <authorList>
            <person name="Holmfeldt K."/>
            <person name="Nilsson E."/>
            <person name="Simone D."/>
            <person name="Lopez-Fernandez M."/>
            <person name="Wu X."/>
            <person name="de Brujin I."/>
            <person name="Lundin D."/>
            <person name="Andersson A."/>
            <person name="Bertilsson S."/>
            <person name="Dopson M."/>
        </authorList>
    </citation>
    <scope>NUCLEOTIDE SEQUENCE</scope>
    <source>
        <strain evidence="1">MM415A04273</strain>
        <strain evidence="2">MM415B02492</strain>
    </source>
</reference>